<protein>
    <recommendedName>
        <fullName evidence="3">Sialate O-acetylesterase domain-containing protein</fullName>
    </recommendedName>
</protein>
<dbReference type="EMBL" id="FRDL01000022">
    <property type="protein sequence ID" value="SHN78221.1"/>
    <property type="molecule type" value="Genomic_DNA"/>
</dbReference>
<evidence type="ECO:0000313" key="4">
    <source>
        <dbReference type="EMBL" id="SHN76619.1"/>
    </source>
</evidence>
<dbReference type="Pfam" id="PF03629">
    <property type="entry name" value="SASA"/>
    <property type="match status" value="1"/>
</dbReference>
<dbReference type="Proteomes" id="UP000184066">
    <property type="component" value="Unassembled WGS sequence"/>
</dbReference>
<feature type="domain" description="Sialate O-acetylesterase" evidence="3">
    <location>
        <begin position="97"/>
        <end position="217"/>
    </location>
</feature>
<evidence type="ECO:0000313" key="6">
    <source>
        <dbReference type="Proteomes" id="UP000184066"/>
    </source>
</evidence>
<accession>A0A1M7U598</accession>
<name>A0A1M7U598_9RHOB</name>
<keyword evidence="6" id="KW-1185">Reference proteome</keyword>
<dbReference type="InterPro" id="IPR036514">
    <property type="entry name" value="SGNH_hydro_sf"/>
</dbReference>
<evidence type="ECO:0000259" key="3">
    <source>
        <dbReference type="Pfam" id="PF03629"/>
    </source>
</evidence>
<dbReference type="AlphaFoldDB" id="A0A1M7U598"/>
<organism evidence="5 6">
    <name type="scientific">Oceanicella actignis</name>
    <dbReference type="NCBI Taxonomy" id="1189325"/>
    <lineage>
        <taxon>Bacteria</taxon>
        <taxon>Pseudomonadati</taxon>
        <taxon>Pseudomonadota</taxon>
        <taxon>Alphaproteobacteria</taxon>
        <taxon>Rhodobacterales</taxon>
        <taxon>Paracoccaceae</taxon>
        <taxon>Oceanicella</taxon>
    </lineage>
</organism>
<feature type="region of interest" description="Disordered" evidence="2">
    <location>
        <begin position="1"/>
        <end position="24"/>
    </location>
</feature>
<dbReference type="EMBL" id="FRDL01000013">
    <property type="protein sequence ID" value="SHN76619.1"/>
    <property type="molecule type" value="Genomic_DNA"/>
</dbReference>
<feature type="compositionally biased region" description="Polar residues" evidence="2">
    <location>
        <begin position="12"/>
        <end position="24"/>
    </location>
</feature>
<dbReference type="SUPFAM" id="SSF52266">
    <property type="entry name" value="SGNH hydrolase"/>
    <property type="match status" value="1"/>
</dbReference>
<feature type="non-terminal residue" evidence="5">
    <location>
        <position position="1"/>
    </location>
</feature>
<evidence type="ECO:0000256" key="1">
    <source>
        <dbReference type="ARBA" id="ARBA00022801"/>
    </source>
</evidence>
<sequence>RFEAQGLATDASPRTSGKVWTTGANGIPEGTASFGPEIGLVRHVLGGGAPASWRNDAAPNLYILKQTEGGRSVDHFRWGGPGQDLILTALRQSSGETLTSLAAAKTVLIQGLIFVIGEKDSTTLHPSGASMAESLDVRFADWVRQIRAALGVEAPAVFVEIFDALDARKQTANARLHALAASIPNAAVIARDPSWQTVGDGIHYDAAAQAAIGDAVFAHFRQSYGRPGDGLVTGFPFAGLRPWFHVPPLFIDDGGTNMRIAATPAASGTIHALVTDADAPVPDAAAIRDASAAAPGFRKAVTADQEVQWWSGSGVFQSNVTQDCHFVLEDASGQLGEVATVRRWANAKFAPDLALVSTAGGAASFSARPAFTGDLSWALHAGARGFMRPEDVETAAFEPVDAGQMAVTANTDVQIDVTGLTPGQEYTLLVTGRKNGTERAVTQSATVIAA</sequence>
<proteinExistence type="predicted"/>
<keyword evidence="1" id="KW-0378">Hydrolase</keyword>
<dbReference type="Gene3D" id="3.40.50.1110">
    <property type="entry name" value="SGNH hydrolase"/>
    <property type="match status" value="1"/>
</dbReference>
<evidence type="ECO:0000256" key="2">
    <source>
        <dbReference type="SAM" id="MobiDB-lite"/>
    </source>
</evidence>
<dbReference type="InterPro" id="IPR005181">
    <property type="entry name" value="SASA"/>
</dbReference>
<dbReference type="GO" id="GO:0016788">
    <property type="term" value="F:hydrolase activity, acting on ester bonds"/>
    <property type="evidence" value="ECO:0007669"/>
    <property type="project" value="UniProtKB-ARBA"/>
</dbReference>
<evidence type="ECO:0000313" key="5">
    <source>
        <dbReference type="EMBL" id="SHN78221.1"/>
    </source>
</evidence>
<dbReference type="RefSeq" id="WP_143053721.1">
    <property type="nucleotide sequence ID" value="NZ_FOHL01000012.1"/>
</dbReference>
<gene>
    <name evidence="4" type="ORF">SAMN05216200_1131</name>
    <name evidence="5" type="ORF">SAMN05216200_12211</name>
</gene>
<reference evidence="5 6" key="1">
    <citation type="submission" date="2016-12" db="EMBL/GenBank/DDBJ databases">
        <authorList>
            <person name="Song W.-J."/>
            <person name="Kurnit D.M."/>
        </authorList>
    </citation>
    <scope>NUCLEOTIDE SEQUENCE [LARGE SCALE GENOMIC DNA]</scope>
    <source>
        <strain evidence="5 6">CGMCC 1.10808</strain>
    </source>
</reference>